<keyword evidence="2" id="KW-1185">Reference proteome</keyword>
<gene>
    <name evidence="1" type="ORF">PVK06_023420</name>
</gene>
<protein>
    <submittedName>
        <fullName evidence="1">Uncharacterized protein</fullName>
    </submittedName>
</protein>
<sequence>MELVDDEDVETIVNHCCPNWSHQTGPIQFFFELVDVEPIEDFTPLSEEHEVHSRDWSLMVKQWKSYTPTGTLPENLNSD</sequence>
<comment type="caution">
    <text evidence="1">The sequence shown here is derived from an EMBL/GenBank/DDBJ whole genome shotgun (WGS) entry which is preliminary data.</text>
</comment>
<reference evidence="1 2" key="1">
    <citation type="submission" date="2023-03" db="EMBL/GenBank/DDBJ databases">
        <title>WGS of Gossypium arboreum.</title>
        <authorList>
            <person name="Yu D."/>
        </authorList>
    </citation>
    <scope>NUCLEOTIDE SEQUENCE [LARGE SCALE GENOMIC DNA]</scope>
    <source>
        <tissue evidence="1">Leaf</tissue>
    </source>
</reference>
<dbReference type="Proteomes" id="UP001358586">
    <property type="component" value="Chromosome 7"/>
</dbReference>
<proteinExistence type="predicted"/>
<name>A0ABR0PB47_GOSAR</name>
<evidence type="ECO:0000313" key="2">
    <source>
        <dbReference type="Proteomes" id="UP001358586"/>
    </source>
</evidence>
<dbReference type="EMBL" id="JARKNE010000007">
    <property type="protein sequence ID" value="KAK5818482.1"/>
    <property type="molecule type" value="Genomic_DNA"/>
</dbReference>
<evidence type="ECO:0000313" key="1">
    <source>
        <dbReference type="EMBL" id="KAK5818482.1"/>
    </source>
</evidence>
<organism evidence="1 2">
    <name type="scientific">Gossypium arboreum</name>
    <name type="common">Tree cotton</name>
    <name type="synonym">Gossypium nanking</name>
    <dbReference type="NCBI Taxonomy" id="29729"/>
    <lineage>
        <taxon>Eukaryota</taxon>
        <taxon>Viridiplantae</taxon>
        <taxon>Streptophyta</taxon>
        <taxon>Embryophyta</taxon>
        <taxon>Tracheophyta</taxon>
        <taxon>Spermatophyta</taxon>
        <taxon>Magnoliopsida</taxon>
        <taxon>eudicotyledons</taxon>
        <taxon>Gunneridae</taxon>
        <taxon>Pentapetalae</taxon>
        <taxon>rosids</taxon>
        <taxon>malvids</taxon>
        <taxon>Malvales</taxon>
        <taxon>Malvaceae</taxon>
        <taxon>Malvoideae</taxon>
        <taxon>Gossypium</taxon>
    </lineage>
</organism>
<accession>A0ABR0PB47</accession>